<dbReference type="GO" id="GO:0005524">
    <property type="term" value="F:ATP binding"/>
    <property type="evidence" value="ECO:0007669"/>
    <property type="project" value="InterPro"/>
</dbReference>
<dbReference type="SUPFAM" id="SSF52540">
    <property type="entry name" value="P-loop containing nucleoside triphosphate hydrolases"/>
    <property type="match status" value="1"/>
</dbReference>
<dbReference type="Pfam" id="PF00485">
    <property type="entry name" value="PRK"/>
    <property type="match status" value="1"/>
</dbReference>
<feature type="domain" description="Phosphoribulokinase/uridine kinase" evidence="1">
    <location>
        <begin position="22"/>
        <end position="165"/>
    </location>
</feature>
<dbReference type="PANTHER" id="PTHR10285">
    <property type="entry name" value="URIDINE KINASE"/>
    <property type="match status" value="1"/>
</dbReference>
<dbReference type="InterPro" id="IPR027417">
    <property type="entry name" value="P-loop_NTPase"/>
</dbReference>
<dbReference type="GO" id="GO:0016301">
    <property type="term" value="F:kinase activity"/>
    <property type="evidence" value="ECO:0007669"/>
    <property type="project" value="InterPro"/>
</dbReference>
<dbReference type="EMBL" id="ML996231">
    <property type="protein sequence ID" value="KAF2729904.1"/>
    <property type="molecule type" value="Genomic_DNA"/>
</dbReference>
<dbReference type="OrthoDB" id="6362633at2759"/>
<name>A0A9P4QRT9_9PLEO</name>
<gene>
    <name evidence="2" type="ORF">EJ04DRAFT_546037</name>
</gene>
<keyword evidence="3" id="KW-1185">Reference proteome</keyword>
<reference evidence="2" key="1">
    <citation type="journal article" date="2020" name="Stud. Mycol.">
        <title>101 Dothideomycetes genomes: a test case for predicting lifestyles and emergence of pathogens.</title>
        <authorList>
            <person name="Haridas S."/>
            <person name="Albert R."/>
            <person name="Binder M."/>
            <person name="Bloem J."/>
            <person name="Labutti K."/>
            <person name="Salamov A."/>
            <person name="Andreopoulos B."/>
            <person name="Baker S."/>
            <person name="Barry K."/>
            <person name="Bills G."/>
            <person name="Bluhm B."/>
            <person name="Cannon C."/>
            <person name="Castanera R."/>
            <person name="Culley D."/>
            <person name="Daum C."/>
            <person name="Ezra D."/>
            <person name="Gonzalez J."/>
            <person name="Henrissat B."/>
            <person name="Kuo A."/>
            <person name="Liang C."/>
            <person name="Lipzen A."/>
            <person name="Lutzoni F."/>
            <person name="Magnuson J."/>
            <person name="Mondo S."/>
            <person name="Nolan M."/>
            <person name="Ohm R."/>
            <person name="Pangilinan J."/>
            <person name="Park H.-J."/>
            <person name="Ramirez L."/>
            <person name="Alfaro M."/>
            <person name="Sun H."/>
            <person name="Tritt A."/>
            <person name="Yoshinaga Y."/>
            <person name="Zwiers L.-H."/>
            <person name="Turgeon B."/>
            <person name="Goodwin S."/>
            <person name="Spatafora J."/>
            <person name="Crous P."/>
            <person name="Grigoriev I."/>
        </authorList>
    </citation>
    <scope>NUCLEOTIDE SEQUENCE</scope>
    <source>
        <strain evidence="2">CBS 125425</strain>
    </source>
</reference>
<dbReference type="Proteomes" id="UP000799444">
    <property type="component" value="Unassembled WGS sequence"/>
</dbReference>
<keyword evidence="2" id="KW-0378">Hydrolase</keyword>
<accession>A0A9P4QRT9</accession>
<proteinExistence type="predicted"/>
<protein>
    <submittedName>
        <fullName evidence="2">P-loop containing nucleoside triphosphate hydrolase protein</fullName>
    </submittedName>
</protein>
<evidence type="ECO:0000259" key="1">
    <source>
        <dbReference type="Pfam" id="PF00485"/>
    </source>
</evidence>
<dbReference type="InterPro" id="IPR006083">
    <property type="entry name" value="PRK/URK"/>
</dbReference>
<sequence>MKVIKNGKRQARVEGVRRPRLIVALAGSPGSGKTTAAGHVAARVNQLMGTPHSALVMSIDGFHLPRSTLDALPNREEAYARRGAHWTFDAAAAVAFILRSRARTLLSAPTFDHAKKDPVADGLKIPAETSILILEGNYLLCDLAPWSEIAAFVDEKWFIMVDPELARRRVAARHVRACIEPDLDKALKRVDGNDALNGQWINEHRVECDVVVESVEDIE</sequence>
<organism evidence="2 3">
    <name type="scientific">Polyplosphaeria fusca</name>
    <dbReference type="NCBI Taxonomy" id="682080"/>
    <lineage>
        <taxon>Eukaryota</taxon>
        <taxon>Fungi</taxon>
        <taxon>Dikarya</taxon>
        <taxon>Ascomycota</taxon>
        <taxon>Pezizomycotina</taxon>
        <taxon>Dothideomycetes</taxon>
        <taxon>Pleosporomycetidae</taxon>
        <taxon>Pleosporales</taxon>
        <taxon>Tetraplosphaeriaceae</taxon>
        <taxon>Polyplosphaeria</taxon>
    </lineage>
</organism>
<dbReference type="GO" id="GO:0016787">
    <property type="term" value="F:hydrolase activity"/>
    <property type="evidence" value="ECO:0007669"/>
    <property type="project" value="UniProtKB-KW"/>
</dbReference>
<evidence type="ECO:0000313" key="3">
    <source>
        <dbReference type="Proteomes" id="UP000799444"/>
    </source>
</evidence>
<dbReference type="Gene3D" id="3.40.50.300">
    <property type="entry name" value="P-loop containing nucleotide triphosphate hydrolases"/>
    <property type="match status" value="2"/>
</dbReference>
<comment type="caution">
    <text evidence="2">The sequence shown here is derived from an EMBL/GenBank/DDBJ whole genome shotgun (WGS) entry which is preliminary data.</text>
</comment>
<evidence type="ECO:0000313" key="2">
    <source>
        <dbReference type="EMBL" id="KAF2729904.1"/>
    </source>
</evidence>
<dbReference type="AlphaFoldDB" id="A0A9P4QRT9"/>